<dbReference type="STRING" id="1514105.AOC36_09565"/>
<dbReference type="InterPro" id="IPR006433">
    <property type="entry name" value="Prohead_protease"/>
</dbReference>
<sequence>MDKIARGREFRGAFEVETKGDYIVEGYATTFDKPYVLFEYDGVKYYEVVDRNAFNGADMSDVIFQYDHQGKVYARISNETLSLKVDSHGLYIRADLSKTETSRQMYEEIESGLVTRMSFAFTVSQQEFNRDTRTRTIQSIKKVFDVSAVSIPANPDTEISARSFIDGVIEKEKQELLEQEMKKRKLMLLLEL</sequence>
<dbReference type="NCBIfam" id="TIGR01543">
    <property type="entry name" value="proheadase_HK97"/>
    <property type="match status" value="1"/>
</dbReference>
<evidence type="ECO:0000313" key="5">
    <source>
        <dbReference type="EMBL" id="AMC94664.1"/>
    </source>
</evidence>
<proteinExistence type="predicted"/>
<protein>
    <recommendedName>
        <fullName evidence="4">Prohead serine protease domain-containing protein</fullName>
    </recommendedName>
</protein>
<reference evidence="5 6" key="1">
    <citation type="submission" date="2015-10" db="EMBL/GenBank/DDBJ databases">
        <title>Erysipelothrix larvae sp. LV19 isolated from the larval gut of the rhinoceros beetle, Trypoxylus dichotomus.</title>
        <authorList>
            <person name="Lim S."/>
            <person name="Kim B.-C."/>
        </authorList>
    </citation>
    <scope>NUCLEOTIDE SEQUENCE [LARGE SCALE GENOMIC DNA]</scope>
    <source>
        <strain evidence="5 6">LV19</strain>
    </source>
</reference>
<gene>
    <name evidence="5" type="ORF">AOC36_09565</name>
</gene>
<dbReference type="GO" id="GO:0006508">
    <property type="term" value="P:proteolysis"/>
    <property type="evidence" value="ECO:0007669"/>
    <property type="project" value="UniProtKB-KW"/>
</dbReference>
<dbReference type="Proteomes" id="UP000063781">
    <property type="component" value="Chromosome"/>
</dbReference>
<keyword evidence="3" id="KW-0378">Hydrolase</keyword>
<dbReference type="GO" id="GO:0008233">
    <property type="term" value="F:peptidase activity"/>
    <property type="evidence" value="ECO:0007669"/>
    <property type="project" value="UniProtKB-KW"/>
</dbReference>
<dbReference type="InterPro" id="IPR054613">
    <property type="entry name" value="Peptidase_S78_dom"/>
</dbReference>
<evidence type="ECO:0000256" key="1">
    <source>
        <dbReference type="ARBA" id="ARBA00022612"/>
    </source>
</evidence>
<dbReference type="Pfam" id="PF04586">
    <property type="entry name" value="Peptidase_S78"/>
    <property type="match status" value="1"/>
</dbReference>
<evidence type="ECO:0000259" key="4">
    <source>
        <dbReference type="Pfam" id="PF04586"/>
    </source>
</evidence>
<keyword evidence="6" id="KW-1185">Reference proteome</keyword>
<evidence type="ECO:0000256" key="2">
    <source>
        <dbReference type="ARBA" id="ARBA00022670"/>
    </source>
</evidence>
<accession>A0A0X8H2I3</accession>
<keyword evidence="1" id="KW-1188">Viral release from host cell</keyword>
<dbReference type="EMBL" id="CP013213">
    <property type="protein sequence ID" value="AMC94664.1"/>
    <property type="molecule type" value="Genomic_DNA"/>
</dbReference>
<feature type="domain" description="Prohead serine protease" evidence="4">
    <location>
        <begin position="17"/>
        <end position="162"/>
    </location>
</feature>
<organism evidence="5 6">
    <name type="scientific">Erysipelothrix larvae</name>
    <dbReference type="NCBI Taxonomy" id="1514105"/>
    <lineage>
        <taxon>Bacteria</taxon>
        <taxon>Bacillati</taxon>
        <taxon>Bacillota</taxon>
        <taxon>Erysipelotrichia</taxon>
        <taxon>Erysipelotrichales</taxon>
        <taxon>Erysipelotrichaceae</taxon>
        <taxon>Erysipelothrix</taxon>
    </lineage>
</organism>
<evidence type="ECO:0000313" key="6">
    <source>
        <dbReference type="Proteomes" id="UP000063781"/>
    </source>
</evidence>
<name>A0A0X8H2I3_9FIRM</name>
<dbReference type="KEGG" id="erl:AOC36_09565"/>
<evidence type="ECO:0000256" key="3">
    <source>
        <dbReference type="ARBA" id="ARBA00022801"/>
    </source>
</evidence>
<dbReference type="AlphaFoldDB" id="A0A0X8H2I3"/>
<keyword evidence="2" id="KW-0645">Protease</keyword>